<dbReference type="GeneID" id="24870590"/>
<dbReference type="RefSeq" id="WP_048180600.1">
    <property type="nucleotide sequence ID" value="NZ_CP009508.1"/>
</dbReference>
<dbReference type="Proteomes" id="UP000033123">
    <property type="component" value="Chromosome"/>
</dbReference>
<reference evidence="1 2" key="1">
    <citation type="submission" date="2014-07" db="EMBL/GenBank/DDBJ databases">
        <title>Methanogenic archaea and the global carbon cycle.</title>
        <authorList>
            <person name="Henriksen J.R."/>
            <person name="Luke J."/>
            <person name="Reinhart S."/>
            <person name="Benedict M.N."/>
            <person name="Youngblut N.D."/>
            <person name="Metcalf M.E."/>
            <person name="Whitaker R.J."/>
            <person name="Metcalf W.W."/>
        </authorList>
    </citation>
    <scope>NUCLEOTIDE SEQUENCE [LARGE SCALE GENOMIC DNA]</scope>
    <source>
        <strain evidence="1 2">C2J</strain>
    </source>
</reference>
<dbReference type="HOGENOM" id="CLU_2730456_0_0_2"/>
<dbReference type="KEGG" id="msj:MSSAC_1011"/>
<evidence type="ECO:0000313" key="2">
    <source>
        <dbReference type="Proteomes" id="UP000033123"/>
    </source>
</evidence>
<name>A0A0E3LCI9_9EURY</name>
<gene>
    <name evidence="1" type="ORF">MSSAC_1011</name>
</gene>
<dbReference type="AlphaFoldDB" id="A0A0E3LCI9"/>
<dbReference type="PATRIC" id="fig|1434118.4.peg.1303"/>
<accession>A0A0E3LCI9</accession>
<organism evidence="1 2">
    <name type="scientific">Methanosarcina siciliae C2J</name>
    <dbReference type="NCBI Taxonomy" id="1434118"/>
    <lineage>
        <taxon>Archaea</taxon>
        <taxon>Methanobacteriati</taxon>
        <taxon>Methanobacteriota</taxon>
        <taxon>Stenosarchaea group</taxon>
        <taxon>Methanomicrobia</taxon>
        <taxon>Methanosarcinales</taxon>
        <taxon>Methanosarcinaceae</taxon>
        <taxon>Methanosarcina</taxon>
    </lineage>
</organism>
<proteinExistence type="predicted"/>
<sequence>MKRRGRYSGYETNIHSIPDFKMKYPEFKAYHLPSGPAHNSPCMDPYWRSLPIREGKVRDEWDFDLKSAEDD</sequence>
<dbReference type="STRING" id="1434118.MSSAC_1011"/>
<dbReference type="EMBL" id="CP009508">
    <property type="protein sequence ID" value="AKB35601.1"/>
    <property type="molecule type" value="Genomic_DNA"/>
</dbReference>
<protein>
    <submittedName>
        <fullName evidence="1">Uncharacterized protein</fullName>
    </submittedName>
</protein>
<evidence type="ECO:0000313" key="1">
    <source>
        <dbReference type="EMBL" id="AKB35601.1"/>
    </source>
</evidence>